<name>A0A9X0QII4_9BACT</name>
<comment type="caution">
    <text evidence="4">The sequence shown here is derived from an EMBL/GenBank/DDBJ whole genome shotgun (WGS) entry which is preliminary data.</text>
</comment>
<gene>
    <name evidence="4" type="ORF">HDF14_004760</name>
</gene>
<evidence type="ECO:0000313" key="4">
    <source>
        <dbReference type="EMBL" id="MBB5331122.1"/>
    </source>
</evidence>
<proteinExistence type="predicted"/>
<feature type="signal peptide" evidence="2">
    <location>
        <begin position="1"/>
        <end position="24"/>
    </location>
</feature>
<evidence type="ECO:0000256" key="1">
    <source>
        <dbReference type="ARBA" id="ARBA00022723"/>
    </source>
</evidence>
<reference evidence="4 5" key="1">
    <citation type="submission" date="2020-08" db="EMBL/GenBank/DDBJ databases">
        <title>Genomic Encyclopedia of Type Strains, Phase IV (KMG-V): Genome sequencing to study the core and pangenomes of soil and plant-associated prokaryotes.</title>
        <authorList>
            <person name="Whitman W."/>
        </authorList>
    </citation>
    <scope>NUCLEOTIDE SEQUENCE [LARGE SCALE GENOMIC DNA]</scope>
    <source>
        <strain evidence="4 5">X5P2</strain>
    </source>
</reference>
<organism evidence="4 5">
    <name type="scientific">Tunturiibacter gelidiferens</name>
    <dbReference type="NCBI Taxonomy" id="3069689"/>
    <lineage>
        <taxon>Bacteria</taxon>
        <taxon>Pseudomonadati</taxon>
        <taxon>Acidobacteriota</taxon>
        <taxon>Terriglobia</taxon>
        <taxon>Terriglobales</taxon>
        <taxon>Acidobacteriaceae</taxon>
        <taxon>Tunturiibacter</taxon>
    </lineage>
</organism>
<dbReference type="EMBL" id="JACHEB010000013">
    <property type="protein sequence ID" value="MBB5331122.1"/>
    <property type="molecule type" value="Genomic_DNA"/>
</dbReference>
<keyword evidence="1" id="KW-0479">Metal-binding</keyword>
<dbReference type="SUPFAM" id="SSF51182">
    <property type="entry name" value="RmlC-like cupins"/>
    <property type="match status" value="1"/>
</dbReference>
<feature type="chain" id="PRO_5040818443" evidence="2">
    <location>
        <begin position="25"/>
        <end position="154"/>
    </location>
</feature>
<dbReference type="InterPro" id="IPR013096">
    <property type="entry name" value="Cupin_2"/>
</dbReference>
<dbReference type="Pfam" id="PF07883">
    <property type="entry name" value="Cupin_2"/>
    <property type="match status" value="1"/>
</dbReference>
<dbReference type="Gene3D" id="2.60.120.10">
    <property type="entry name" value="Jelly Rolls"/>
    <property type="match status" value="1"/>
</dbReference>
<dbReference type="PANTHER" id="PTHR35848">
    <property type="entry name" value="OXALATE-BINDING PROTEIN"/>
    <property type="match status" value="1"/>
</dbReference>
<keyword evidence="2" id="KW-0732">Signal</keyword>
<dbReference type="InterPro" id="IPR014710">
    <property type="entry name" value="RmlC-like_jellyroll"/>
</dbReference>
<evidence type="ECO:0000259" key="3">
    <source>
        <dbReference type="Pfam" id="PF07883"/>
    </source>
</evidence>
<protein>
    <submittedName>
        <fullName evidence="4">Quercetin dioxygenase-like cupin family protein</fullName>
    </submittedName>
</protein>
<evidence type="ECO:0000313" key="5">
    <source>
        <dbReference type="Proteomes" id="UP000535182"/>
    </source>
</evidence>
<dbReference type="InterPro" id="IPR011051">
    <property type="entry name" value="RmlC_Cupin_sf"/>
</dbReference>
<sequence length="154" mass="16150">MKNLNRRELCVALSALAAMGGAVAEGQNNAAGAEPVLAHSEIFPFDKLPVHASANGMASRAVIQGRLATGEFVEVHETALPPGQMPHPPHRHTHSEFLLIREGKLEATSDGKTGIVEPGGVIFTASGVLHSLKNVGDVMANYFVVAVGVQKVIV</sequence>
<dbReference type="Proteomes" id="UP000535182">
    <property type="component" value="Unassembled WGS sequence"/>
</dbReference>
<dbReference type="GO" id="GO:0046872">
    <property type="term" value="F:metal ion binding"/>
    <property type="evidence" value="ECO:0007669"/>
    <property type="project" value="UniProtKB-KW"/>
</dbReference>
<accession>A0A9X0QII4</accession>
<dbReference type="RefSeq" id="WP_183981001.1">
    <property type="nucleotide sequence ID" value="NZ_JACHEB010000013.1"/>
</dbReference>
<dbReference type="InterPro" id="IPR051610">
    <property type="entry name" value="GPI/OXD"/>
</dbReference>
<feature type="domain" description="Cupin type-2" evidence="3">
    <location>
        <begin position="79"/>
        <end position="145"/>
    </location>
</feature>
<evidence type="ECO:0000256" key="2">
    <source>
        <dbReference type="SAM" id="SignalP"/>
    </source>
</evidence>
<dbReference type="AlphaFoldDB" id="A0A9X0QII4"/>
<keyword evidence="5" id="KW-1185">Reference proteome</keyword>